<dbReference type="Proteomes" id="UP000258309">
    <property type="component" value="Unassembled WGS sequence"/>
</dbReference>
<dbReference type="InterPro" id="IPR029526">
    <property type="entry name" value="PGBD"/>
</dbReference>
<dbReference type="OMA" id="ETHRTAF"/>
<dbReference type="OrthoDB" id="3555811at2759"/>
<dbReference type="PANTHER" id="PTHR46599">
    <property type="entry name" value="PIGGYBAC TRANSPOSABLE ELEMENT-DERIVED PROTEIN 4"/>
    <property type="match status" value="1"/>
</dbReference>
<dbReference type="AlphaFoldDB" id="A0A3E2GSU1"/>
<name>A0A3E2GSU1_SCYLI</name>
<keyword evidence="3" id="KW-1185">Reference proteome</keyword>
<organism evidence="2 3">
    <name type="scientific">Scytalidium lignicola</name>
    <name type="common">Hyphomycete</name>
    <dbReference type="NCBI Taxonomy" id="5539"/>
    <lineage>
        <taxon>Eukaryota</taxon>
        <taxon>Fungi</taxon>
        <taxon>Dikarya</taxon>
        <taxon>Ascomycota</taxon>
        <taxon>Pezizomycotina</taxon>
        <taxon>Leotiomycetes</taxon>
        <taxon>Leotiomycetes incertae sedis</taxon>
        <taxon>Scytalidium</taxon>
    </lineage>
</organism>
<feature type="domain" description="PiggyBac transposable element-derived protein" evidence="1">
    <location>
        <begin position="1"/>
        <end position="231"/>
    </location>
</feature>
<protein>
    <recommendedName>
        <fullName evidence="1">PiggyBac transposable element-derived protein domain-containing protein</fullName>
    </recommendedName>
</protein>
<proteinExistence type="predicted"/>
<comment type="caution">
    <text evidence="2">The sequence shown here is derived from an EMBL/GenBank/DDBJ whole genome shotgun (WGS) entry which is preliminary data.</text>
</comment>
<dbReference type="Pfam" id="PF13843">
    <property type="entry name" value="DDE_Tnp_1_7"/>
    <property type="match status" value="1"/>
</dbReference>
<evidence type="ECO:0000313" key="3">
    <source>
        <dbReference type="Proteomes" id="UP000258309"/>
    </source>
</evidence>
<accession>A0A3E2GSU1</accession>
<reference evidence="2 3" key="1">
    <citation type="submission" date="2018-05" db="EMBL/GenBank/DDBJ databases">
        <title>Draft genome sequence of Scytalidium lignicola DSM 105466, a ubiquitous saprotrophic fungus.</title>
        <authorList>
            <person name="Buettner E."/>
            <person name="Gebauer A.M."/>
            <person name="Hofrichter M."/>
            <person name="Liers C."/>
            <person name="Kellner H."/>
        </authorList>
    </citation>
    <scope>NUCLEOTIDE SEQUENCE [LARGE SCALE GENOMIC DNA]</scope>
    <source>
        <strain evidence="2 3">DSM 105466</strain>
    </source>
</reference>
<evidence type="ECO:0000259" key="1">
    <source>
        <dbReference type="Pfam" id="PF13843"/>
    </source>
</evidence>
<evidence type="ECO:0000313" key="2">
    <source>
        <dbReference type="EMBL" id="RFU24234.1"/>
    </source>
</evidence>
<dbReference type="EMBL" id="NCSJ02000482">
    <property type="protein sequence ID" value="RFU24234.1"/>
    <property type="molecule type" value="Genomic_DNA"/>
</dbReference>
<dbReference type="STRING" id="5539.A0A3E2GSU1"/>
<dbReference type="PANTHER" id="PTHR46599:SF3">
    <property type="entry name" value="PIGGYBAC TRANSPOSABLE ELEMENT-DERIVED PROTEIN 4"/>
    <property type="match status" value="1"/>
</dbReference>
<sequence>MPSKPISQGYKLFGVADHGYLYNFIWSSKAWSIIEVFWKPELTKTGSLVRELALSLPRHHITIYMDNYFSSIPLFEELRKCQFGAVGTTRPHAQLPQVFKILKDKFKKELQWNTLLAKVVDNTLCLAWQDNNIVLALTNIHTVDTTETFRDKVRRRPAKTSTSARQARAPFGNQPTKELAIPVVIDDYNHYIGGVDIANQFRAEYETHRTAFPTWWPLFYWMVDIAVVNAYRLCVLQQKEAKIEHPVTYLSFRQQLYIALLDNSKKVRALRLVLTLTPCRTFISEFHR</sequence>
<feature type="non-terminal residue" evidence="2">
    <location>
        <position position="288"/>
    </location>
</feature>
<feature type="non-terminal residue" evidence="2">
    <location>
        <position position="1"/>
    </location>
</feature>
<gene>
    <name evidence="2" type="ORF">B7463_g12098</name>
</gene>